<name>A0ABT0DGM2_9HYPH</name>
<evidence type="ECO:0008006" key="3">
    <source>
        <dbReference type="Google" id="ProtNLM"/>
    </source>
</evidence>
<comment type="caution">
    <text evidence="1">The sequence shown here is derived from an EMBL/GenBank/DDBJ whole genome shotgun (WGS) entry which is preliminary data.</text>
</comment>
<gene>
    <name evidence="1" type="ORF">MWN34_19190</name>
</gene>
<accession>A0ABT0DGM2</accession>
<feature type="non-terminal residue" evidence="1">
    <location>
        <position position="1"/>
    </location>
</feature>
<sequence>DEGEIGPAPRHCQLCFCAMHIAFMHGTAESEIFEISKSIHTPGIMAVSSIYMASMQSVAGTLQMRRHLA</sequence>
<evidence type="ECO:0000313" key="1">
    <source>
        <dbReference type="EMBL" id="MCK0199029.1"/>
    </source>
</evidence>
<dbReference type="Proteomes" id="UP001203284">
    <property type="component" value="Unassembled WGS sequence"/>
</dbReference>
<reference evidence="1 2" key="1">
    <citation type="submission" date="2022-04" db="EMBL/GenBank/DDBJ databases">
        <authorList>
            <person name="Grouzdev D.S."/>
            <person name="Pantiukh K.S."/>
            <person name="Krutkina M.S."/>
        </authorList>
    </citation>
    <scope>NUCLEOTIDE SEQUENCE [LARGE SCALE GENOMIC DNA]</scope>
    <source>
        <strain evidence="1 2">6x-1</strain>
    </source>
</reference>
<protein>
    <recommendedName>
        <fullName evidence="3">Carboxymuconolactone decarboxylase family protein</fullName>
    </recommendedName>
</protein>
<evidence type="ECO:0000313" key="2">
    <source>
        <dbReference type="Proteomes" id="UP001203284"/>
    </source>
</evidence>
<organism evidence="1 2">
    <name type="scientific">Ancylobacter crimeensis</name>
    <dbReference type="NCBI Taxonomy" id="2579147"/>
    <lineage>
        <taxon>Bacteria</taxon>
        <taxon>Pseudomonadati</taxon>
        <taxon>Pseudomonadota</taxon>
        <taxon>Alphaproteobacteria</taxon>
        <taxon>Hyphomicrobiales</taxon>
        <taxon>Xanthobacteraceae</taxon>
        <taxon>Ancylobacter</taxon>
    </lineage>
</organism>
<dbReference type="EMBL" id="JALKCH010000018">
    <property type="protein sequence ID" value="MCK0199029.1"/>
    <property type="molecule type" value="Genomic_DNA"/>
</dbReference>
<keyword evidence="2" id="KW-1185">Reference proteome</keyword>
<proteinExistence type="predicted"/>
<dbReference type="RefSeq" id="WP_247030928.1">
    <property type="nucleotide sequence ID" value="NZ_JALKCH010000018.1"/>
</dbReference>